<dbReference type="GO" id="GO:0004721">
    <property type="term" value="F:phosphoprotein phosphatase activity"/>
    <property type="evidence" value="ECO:0007669"/>
    <property type="project" value="TreeGrafter"/>
</dbReference>
<evidence type="ECO:0000256" key="5">
    <source>
        <dbReference type="ARBA" id="ARBA00022553"/>
    </source>
</evidence>
<dbReference type="Pfam" id="PF02518">
    <property type="entry name" value="HATPase_c"/>
    <property type="match status" value="1"/>
</dbReference>
<dbReference type="InterPro" id="IPR036097">
    <property type="entry name" value="HisK_dim/P_sf"/>
</dbReference>
<dbReference type="InterPro" id="IPR003661">
    <property type="entry name" value="HisK_dim/P_dom"/>
</dbReference>
<accession>A0A7K3W0Q4</accession>
<keyword evidence="11" id="KW-0472">Membrane</keyword>
<gene>
    <name evidence="15" type="ORF">GCU56_10195</name>
</gene>
<dbReference type="PROSITE" id="PS50109">
    <property type="entry name" value="HIS_KIN"/>
    <property type="match status" value="1"/>
</dbReference>
<dbReference type="InterPro" id="IPR036890">
    <property type="entry name" value="HATPase_C_sf"/>
</dbReference>
<keyword evidence="6" id="KW-0808">Transferase</keyword>
<comment type="catalytic activity">
    <reaction evidence="1">
        <text>ATP + protein L-histidine = ADP + protein N-phospho-L-histidine.</text>
        <dbReference type="EC" id="2.7.13.3"/>
    </reaction>
</comment>
<dbReference type="PANTHER" id="PTHR45453:SF1">
    <property type="entry name" value="PHOSPHATE REGULON SENSOR PROTEIN PHOR"/>
    <property type="match status" value="1"/>
</dbReference>
<evidence type="ECO:0000256" key="10">
    <source>
        <dbReference type="ARBA" id="ARBA00023012"/>
    </source>
</evidence>
<dbReference type="CDD" id="cd00075">
    <property type="entry name" value="HATPase"/>
    <property type="match status" value="1"/>
</dbReference>
<dbReference type="GO" id="GO:0005886">
    <property type="term" value="C:plasma membrane"/>
    <property type="evidence" value="ECO:0007669"/>
    <property type="project" value="UniProtKB-SubCell"/>
</dbReference>
<name>A0A7K3W0Q4_9ACTN</name>
<dbReference type="InterPro" id="IPR005467">
    <property type="entry name" value="His_kinase_dom"/>
</dbReference>
<keyword evidence="16" id="KW-1185">Reference proteome</keyword>
<keyword evidence="5" id="KW-0597">Phosphoprotein</keyword>
<evidence type="ECO:0000256" key="4">
    <source>
        <dbReference type="ARBA" id="ARBA00022475"/>
    </source>
</evidence>
<evidence type="ECO:0000256" key="8">
    <source>
        <dbReference type="ARBA" id="ARBA00022777"/>
    </source>
</evidence>
<dbReference type="GO" id="GO:0000155">
    <property type="term" value="F:phosphorelay sensor kinase activity"/>
    <property type="evidence" value="ECO:0007669"/>
    <property type="project" value="InterPro"/>
</dbReference>
<dbReference type="InterPro" id="IPR003594">
    <property type="entry name" value="HATPase_dom"/>
</dbReference>
<dbReference type="EC" id="2.7.13.3" evidence="3"/>
<keyword evidence="10" id="KW-0902">Two-component regulatory system</keyword>
<dbReference type="FunFam" id="3.30.565.10:FF:000006">
    <property type="entry name" value="Sensor histidine kinase WalK"/>
    <property type="match status" value="1"/>
</dbReference>
<evidence type="ECO:0000256" key="13">
    <source>
        <dbReference type="SAM" id="MobiDB-lite"/>
    </source>
</evidence>
<comment type="subcellular location">
    <subcellularLocation>
        <location evidence="2">Cell membrane</location>
    </subcellularLocation>
</comment>
<evidence type="ECO:0000256" key="3">
    <source>
        <dbReference type="ARBA" id="ARBA00012438"/>
    </source>
</evidence>
<evidence type="ECO:0000313" key="15">
    <source>
        <dbReference type="EMBL" id="NEK58240.1"/>
    </source>
</evidence>
<dbReference type="PRINTS" id="PR00344">
    <property type="entry name" value="BCTRLSENSOR"/>
</dbReference>
<dbReference type="Gene3D" id="1.10.287.130">
    <property type="match status" value="1"/>
</dbReference>
<dbReference type="InterPro" id="IPR050351">
    <property type="entry name" value="BphY/WalK/GraS-like"/>
</dbReference>
<evidence type="ECO:0000313" key="16">
    <source>
        <dbReference type="Proteomes" id="UP000470246"/>
    </source>
</evidence>
<evidence type="ECO:0000256" key="7">
    <source>
        <dbReference type="ARBA" id="ARBA00022741"/>
    </source>
</evidence>
<dbReference type="GO" id="GO:0005524">
    <property type="term" value="F:ATP binding"/>
    <property type="evidence" value="ECO:0007669"/>
    <property type="project" value="UniProtKB-KW"/>
</dbReference>
<dbReference type="AlphaFoldDB" id="A0A7K3W0Q4"/>
<dbReference type="RefSeq" id="WP_163481598.1">
    <property type="nucleotide sequence ID" value="NZ_JAAGWF010000009.1"/>
</dbReference>
<dbReference type="InterPro" id="IPR004358">
    <property type="entry name" value="Sig_transdc_His_kin-like_C"/>
</dbReference>
<evidence type="ECO:0000256" key="2">
    <source>
        <dbReference type="ARBA" id="ARBA00004236"/>
    </source>
</evidence>
<dbReference type="EMBL" id="JAAGWF010000009">
    <property type="protein sequence ID" value="NEK58240.1"/>
    <property type="molecule type" value="Genomic_DNA"/>
</dbReference>
<dbReference type="Gene3D" id="3.30.565.10">
    <property type="entry name" value="Histidine kinase-like ATPase, C-terminal domain"/>
    <property type="match status" value="1"/>
</dbReference>
<sequence length="423" mass="43536">MSPTVALVVGLVVGGVLVATVLLRYHRAHPDGAPPPPGPVQPEAHLARRLLDLMDPAVVLLDSDDVVLIANPPARALGIVRDTRLLVPELLDVARAVRGGGRRRADVALPGSLVGAGPRQVGVHGIALQSGPTSGPGPVALVLQDVTEARRVEAVRRDFVANVGHELKTPVGALALLAEAVEDAADDPETVRRFANRMSHEADRLARLVRELIDLSRLQGGEPLPDLVPLGVDRVIAEAVDRTGLAAHAKGISIASGGQHGLVVRGVESQLATAVTNLLANAVAYSPEGTRIAVGARARSGFAEIAVTDSGIGIPRQDRGRVFERFYRVDQSRASSTGGTGLGLAIVKHVASNHGGSVTVWSEEGLGSTFTLRIPLAARAAADPTPDDAGDGVSAAPTGDAVAGDATRSGDAVTTPDAPKGRS</sequence>
<dbReference type="Pfam" id="PF00512">
    <property type="entry name" value="HisKA"/>
    <property type="match status" value="1"/>
</dbReference>
<evidence type="ECO:0000259" key="14">
    <source>
        <dbReference type="PROSITE" id="PS50109"/>
    </source>
</evidence>
<dbReference type="SUPFAM" id="SSF47384">
    <property type="entry name" value="Homodimeric domain of signal transducing histidine kinase"/>
    <property type="match status" value="1"/>
</dbReference>
<dbReference type="CDD" id="cd00082">
    <property type="entry name" value="HisKA"/>
    <property type="match status" value="1"/>
</dbReference>
<keyword evidence="7" id="KW-0547">Nucleotide-binding</keyword>
<evidence type="ECO:0000256" key="11">
    <source>
        <dbReference type="ARBA" id="ARBA00023136"/>
    </source>
</evidence>
<reference evidence="15 16" key="1">
    <citation type="submission" date="2020-02" db="EMBL/GenBank/DDBJ databases">
        <title>Geodermatophilus sabuli CPCC 205279 I12A-02694.</title>
        <authorList>
            <person name="Jiang Z."/>
        </authorList>
    </citation>
    <scope>NUCLEOTIDE SEQUENCE [LARGE SCALE GENOMIC DNA]</scope>
    <source>
        <strain evidence="15 16">I12A-02694</strain>
    </source>
</reference>
<keyword evidence="9" id="KW-0067">ATP-binding</keyword>
<evidence type="ECO:0000256" key="6">
    <source>
        <dbReference type="ARBA" id="ARBA00022679"/>
    </source>
</evidence>
<dbReference type="SMART" id="SM00387">
    <property type="entry name" value="HATPase_c"/>
    <property type="match status" value="1"/>
</dbReference>
<keyword evidence="4" id="KW-1003">Cell membrane</keyword>
<keyword evidence="8 15" id="KW-0418">Kinase</keyword>
<feature type="region of interest" description="Disordered" evidence="13">
    <location>
        <begin position="381"/>
        <end position="423"/>
    </location>
</feature>
<dbReference type="GO" id="GO:0016036">
    <property type="term" value="P:cellular response to phosphate starvation"/>
    <property type="evidence" value="ECO:0007669"/>
    <property type="project" value="TreeGrafter"/>
</dbReference>
<dbReference type="SMART" id="SM00388">
    <property type="entry name" value="HisKA"/>
    <property type="match status" value="1"/>
</dbReference>
<organism evidence="15 16">
    <name type="scientific">Geodermatophilus sabuli</name>
    <dbReference type="NCBI Taxonomy" id="1564158"/>
    <lineage>
        <taxon>Bacteria</taxon>
        <taxon>Bacillati</taxon>
        <taxon>Actinomycetota</taxon>
        <taxon>Actinomycetes</taxon>
        <taxon>Geodermatophilales</taxon>
        <taxon>Geodermatophilaceae</taxon>
        <taxon>Geodermatophilus</taxon>
    </lineage>
</organism>
<dbReference type="PANTHER" id="PTHR45453">
    <property type="entry name" value="PHOSPHATE REGULON SENSOR PROTEIN PHOR"/>
    <property type="match status" value="1"/>
</dbReference>
<protein>
    <recommendedName>
        <fullName evidence="12">Sensor-like histidine kinase SenX3</fullName>
        <ecNumber evidence="3">2.7.13.3</ecNumber>
    </recommendedName>
</protein>
<evidence type="ECO:0000256" key="12">
    <source>
        <dbReference type="ARBA" id="ARBA00039401"/>
    </source>
</evidence>
<evidence type="ECO:0000256" key="1">
    <source>
        <dbReference type="ARBA" id="ARBA00000085"/>
    </source>
</evidence>
<proteinExistence type="predicted"/>
<evidence type="ECO:0000256" key="9">
    <source>
        <dbReference type="ARBA" id="ARBA00022840"/>
    </source>
</evidence>
<dbReference type="Proteomes" id="UP000470246">
    <property type="component" value="Unassembled WGS sequence"/>
</dbReference>
<dbReference type="FunFam" id="1.10.287.130:FF:000008">
    <property type="entry name" value="Two-component sensor histidine kinase"/>
    <property type="match status" value="1"/>
</dbReference>
<dbReference type="SUPFAM" id="SSF55874">
    <property type="entry name" value="ATPase domain of HSP90 chaperone/DNA topoisomerase II/histidine kinase"/>
    <property type="match status" value="1"/>
</dbReference>
<feature type="domain" description="Histidine kinase" evidence="14">
    <location>
        <begin position="162"/>
        <end position="378"/>
    </location>
</feature>
<comment type="caution">
    <text evidence="15">The sequence shown here is derived from an EMBL/GenBank/DDBJ whole genome shotgun (WGS) entry which is preliminary data.</text>
</comment>